<evidence type="ECO:0000313" key="3">
    <source>
        <dbReference type="Proteomes" id="UP000092743"/>
    </source>
</evidence>
<feature type="signal peptide" evidence="1">
    <location>
        <begin position="1"/>
        <end position="18"/>
    </location>
</feature>
<accession>A0A9W3SIS3</accession>
<protein>
    <recommendedName>
        <fullName evidence="4">Phr family secreted Rap phosphatase inhibitor</fullName>
    </recommendedName>
</protein>
<evidence type="ECO:0000256" key="1">
    <source>
        <dbReference type="SAM" id="SignalP"/>
    </source>
</evidence>
<reference evidence="2 3" key="1">
    <citation type="submission" date="2016-04" db="EMBL/GenBank/DDBJ databases">
        <title>High quality genome of the nematocidal Bacillus thuringiensis MYBT18246.</title>
        <authorList>
            <person name="Hollensteiner J."/>
            <person name="Poehlein A."/>
            <person name="Sproeer C."/>
            <person name="Bunk B."/>
            <person name="Rosenstiel P."/>
            <person name="Schulenburg H."/>
            <person name="Liesegang H."/>
        </authorList>
    </citation>
    <scope>NUCLEOTIDE SEQUENCE [LARGE SCALE GENOMIC DNA]</scope>
    <source>
        <strain evidence="2 3">MYBT18246</strain>
        <plasmid evidence="2 3">p120510</plasmid>
    </source>
</reference>
<sequence length="48" mass="5249">MKLTKMTLMGLFSICLLWQFSSFPPSDNIQTVSAKINFAKVSSHGDAG</sequence>
<keyword evidence="2" id="KW-0614">Plasmid</keyword>
<evidence type="ECO:0000313" key="2">
    <source>
        <dbReference type="EMBL" id="ANS51954.1"/>
    </source>
</evidence>
<gene>
    <name evidence="2" type="ORF">BT246_66620</name>
</gene>
<dbReference type="EMBL" id="CP015353">
    <property type="protein sequence ID" value="ANS51954.1"/>
    <property type="molecule type" value="Genomic_DNA"/>
</dbReference>
<name>A0A9W3SIS3_BACTU</name>
<proteinExistence type="predicted"/>
<feature type="chain" id="PRO_5040944011" description="Phr family secreted Rap phosphatase inhibitor" evidence="1">
    <location>
        <begin position="19"/>
        <end position="48"/>
    </location>
</feature>
<evidence type="ECO:0008006" key="4">
    <source>
        <dbReference type="Google" id="ProtNLM"/>
    </source>
</evidence>
<dbReference type="AlphaFoldDB" id="A0A9W3SIS3"/>
<dbReference type="RefSeq" id="WP_155251536.1">
    <property type="nucleotide sequence ID" value="NZ_CP015353.1"/>
</dbReference>
<geneLocation type="plasmid" evidence="2 3">
    <name>p120510</name>
</geneLocation>
<dbReference type="Proteomes" id="UP000092743">
    <property type="component" value="Plasmid p120510"/>
</dbReference>
<organism evidence="2 3">
    <name type="scientific">Bacillus thuringiensis</name>
    <dbReference type="NCBI Taxonomy" id="1428"/>
    <lineage>
        <taxon>Bacteria</taxon>
        <taxon>Bacillati</taxon>
        <taxon>Bacillota</taxon>
        <taxon>Bacilli</taxon>
        <taxon>Bacillales</taxon>
        <taxon>Bacillaceae</taxon>
        <taxon>Bacillus</taxon>
        <taxon>Bacillus cereus group</taxon>
    </lineage>
</organism>
<keyword evidence="1" id="KW-0732">Signal</keyword>